<proteinExistence type="predicted"/>
<protein>
    <submittedName>
        <fullName evidence="2">Uncharacterized protein</fullName>
    </submittedName>
</protein>
<reference evidence="2" key="1">
    <citation type="submission" date="2014-11" db="EMBL/GenBank/DDBJ databases">
        <authorList>
            <person name="Otto D Thomas"/>
            <person name="Naeem Raeece"/>
        </authorList>
    </citation>
    <scope>NUCLEOTIDE SEQUENCE</scope>
</reference>
<gene>
    <name evidence="2" type="ORF">Cvel_1554</name>
</gene>
<sequence length="271" mass="30111">MRGRHVPSNQMLSPYVHGGGGVPDLRSGATTRCAGSPSRGPLQGEAGKVYVYVKALNTNAVDGDNGWCYVLRPQGKTTKPAAADEKDKEKEEPKRRVGEEKVGGGEGYTERIWIENLPGRTGRCFPVTAFECVDAEAVRECKRVFSREDACKEMKACREVIGRMCDTKGVVRNGRSQVGSDLPPHSFLKDMKTFDGRPFDEGTRGVGGTKHVPLTSVGEEDVLMWDEDRYSESIVAYEIVHSVMETNNFESKKEELRRTKVMQKSRETITM</sequence>
<evidence type="ECO:0000313" key="2">
    <source>
        <dbReference type="EMBL" id="CEM49811.1"/>
    </source>
</evidence>
<dbReference type="AlphaFoldDB" id="A0A0G4HZ45"/>
<feature type="region of interest" description="Disordered" evidence="1">
    <location>
        <begin position="78"/>
        <end position="103"/>
    </location>
</feature>
<dbReference type="VEuPathDB" id="CryptoDB:Cvel_1554"/>
<accession>A0A0G4HZ45</accession>
<organism evidence="2">
    <name type="scientific">Chromera velia CCMP2878</name>
    <dbReference type="NCBI Taxonomy" id="1169474"/>
    <lineage>
        <taxon>Eukaryota</taxon>
        <taxon>Sar</taxon>
        <taxon>Alveolata</taxon>
        <taxon>Colpodellida</taxon>
        <taxon>Chromeraceae</taxon>
        <taxon>Chromera</taxon>
    </lineage>
</organism>
<feature type="region of interest" description="Disordered" evidence="1">
    <location>
        <begin position="1"/>
        <end position="41"/>
    </location>
</feature>
<name>A0A0G4HZ45_9ALVE</name>
<evidence type="ECO:0000256" key="1">
    <source>
        <dbReference type="SAM" id="MobiDB-lite"/>
    </source>
</evidence>
<dbReference type="EMBL" id="CDMZ01004459">
    <property type="protein sequence ID" value="CEM49811.1"/>
    <property type="molecule type" value="Genomic_DNA"/>
</dbReference>
<feature type="compositionally biased region" description="Basic and acidic residues" evidence="1">
    <location>
        <begin position="82"/>
        <end position="103"/>
    </location>
</feature>